<dbReference type="HOGENOM" id="CLU_094218_0_0_6"/>
<organism evidence="1">
    <name type="scientific">Shewanella sp. (strain MR-7)</name>
    <dbReference type="NCBI Taxonomy" id="60481"/>
    <lineage>
        <taxon>Bacteria</taxon>
        <taxon>Pseudomonadati</taxon>
        <taxon>Pseudomonadota</taxon>
        <taxon>Gammaproteobacteria</taxon>
        <taxon>Alteromonadales</taxon>
        <taxon>Shewanellaceae</taxon>
        <taxon>Shewanella</taxon>
    </lineage>
</organism>
<dbReference type="AlphaFoldDB" id="Q0HPP2"/>
<evidence type="ECO:0000313" key="1">
    <source>
        <dbReference type="EMBL" id="ABI44913.1"/>
    </source>
</evidence>
<dbReference type="KEGG" id="shm:Shewmr7_3936"/>
<protein>
    <submittedName>
        <fullName evidence="1">Uncharacterized protein</fullName>
    </submittedName>
</protein>
<reference evidence="1" key="1">
    <citation type="submission" date="2006-08" db="EMBL/GenBank/DDBJ databases">
        <title>Complete sequence of Chromosome1 of Shewanella sp. MR-7.</title>
        <authorList>
            <consortium name="US DOE Joint Genome Institute"/>
            <person name="Copeland A."/>
            <person name="Lucas S."/>
            <person name="Lapidus A."/>
            <person name="Barry K."/>
            <person name="Detter J.C."/>
            <person name="Glavina del Rio T."/>
            <person name="Hammon N."/>
            <person name="Israni S."/>
            <person name="Dalin E."/>
            <person name="Tice H."/>
            <person name="Pitluck S."/>
            <person name="Kiss H."/>
            <person name="Brettin T."/>
            <person name="Bruce D."/>
            <person name="Han C."/>
            <person name="Tapia R."/>
            <person name="Gilna P."/>
            <person name="Schmutz J."/>
            <person name="Larimer F."/>
            <person name="Land M."/>
            <person name="Hauser L."/>
            <person name="Kyrpides N."/>
            <person name="Mikhailova N."/>
            <person name="Nealson K."/>
            <person name="Konstantinidis K."/>
            <person name="Klappenbach J."/>
            <person name="Tiedje J."/>
            <person name="Richardson P."/>
        </authorList>
    </citation>
    <scope>NUCLEOTIDE SEQUENCE</scope>
    <source>
        <strain evidence="1">MR-7</strain>
    </source>
</reference>
<sequence>MFHCIRISPYFASRSDFDMAALKPFILSTLSVLSLTCVSNGWANENLVQTEGVSSGVLPTSTAERAINLDLGWDSKYVSQGRNNLEHGGIYWMNASVEYGNLTTYALVGRGDSQAYTEWNIGLEYALHFSEDVEAHVGYQRIEGYSNSRCQDNELFAELAYNAVTWLVPSASYVYSTEAAGYFIELSLHSYWQLSERFILAPYITQGLDFKYRTEDHNGRNHLQFGLEVNYDLADNMSLGGHISHSIAQADIEQEATANGDFSSQDQTYAGIHFNISF</sequence>
<dbReference type="EMBL" id="CP000444">
    <property type="protein sequence ID" value="ABI44913.1"/>
    <property type="molecule type" value="Genomic_DNA"/>
</dbReference>
<accession>Q0HPP2</accession>
<name>Q0HPP2_SHESR</name>
<gene>
    <name evidence="1" type="ordered locus">Shewmr7_3936</name>
</gene>
<proteinExistence type="predicted"/>